<evidence type="ECO:0000256" key="1">
    <source>
        <dbReference type="SAM" id="Phobius"/>
    </source>
</evidence>
<reference evidence="3" key="1">
    <citation type="submission" date="2014-03" db="EMBL/GenBank/DDBJ databases">
        <authorList>
            <person name="Aksoy S."/>
            <person name="Warren W."/>
            <person name="Wilson R.K."/>
        </authorList>
    </citation>
    <scope>NUCLEOTIDE SEQUENCE [LARGE SCALE GENOMIC DNA]</scope>
    <source>
        <strain evidence="3">IAEA</strain>
    </source>
</reference>
<dbReference type="VEuPathDB" id="VectorBase:GPAI014522"/>
<dbReference type="AlphaFoldDB" id="A0A1A9ZH32"/>
<feature type="transmembrane region" description="Helical" evidence="1">
    <location>
        <begin position="96"/>
        <end position="120"/>
    </location>
</feature>
<keyword evidence="1" id="KW-0472">Membrane</keyword>
<proteinExistence type="predicted"/>
<keyword evidence="1" id="KW-1133">Transmembrane helix</keyword>
<evidence type="ECO:0000313" key="3">
    <source>
        <dbReference type="Proteomes" id="UP000092445"/>
    </source>
</evidence>
<accession>A0A1A9ZH32</accession>
<keyword evidence="3" id="KW-1185">Reference proteome</keyword>
<protein>
    <submittedName>
        <fullName evidence="2">Uncharacterized protein</fullName>
    </submittedName>
</protein>
<name>A0A1A9ZH32_GLOPL</name>
<keyword evidence="1" id="KW-0812">Transmembrane</keyword>
<sequence length="258" mass="29343">MANEIYVTYADMNNYTYTDFHLFKNILNRGFKTPEQDMIMPADFLTEQTEFASFLRSSSSPFKNFVYKKELCDEFVVHGFNVLQPLKYSKLLKMKISVVTLVLMALVLNVDVHFCLGFVISERVEAVDTPSYEKRESPEELLQAVKLLLNLKESKNEGLERLKQIVKANGTGSSSSGLSSPVSATSSLVSSLPMGKLTFNQFLEILEKLNIYPVHEEVIQLIVSNSDRINKLYEALKEDMNGDDCGDNIFECLWDLFN</sequence>
<dbReference type="EnsemblMetazoa" id="GPAI014522-RA">
    <property type="protein sequence ID" value="GPAI014522-PA"/>
    <property type="gene ID" value="GPAI014522"/>
</dbReference>
<reference evidence="2" key="2">
    <citation type="submission" date="2020-05" db="UniProtKB">
        <authorList>
            <consortium name="EnsemblMetazoa"/>
        </authorList>
    </citation>
    <scope>IDENTIFICATION</scope>
    <source>
        <strain evidence="2">IAEA</strain>
    </source>
</reference>
<organism evidence="2 3">
    <name type="scientific">Glossina pallidipes</name>
    <name type="common">Tsetse fly</name>
    <dbReference type="NCBI Taxonomy" id="7398"/>
    <lineage>
        <taxon>Eukaryota</taxon>
        <taxon>Metazoa</taxon>
        <taxon>Ecdysozoa</taxon>
        <taxon>Arthropoda</taxon>
        <taxon>Hexapoda</taxon>
        <taxon>Insecta</taxon>
        <taxon>Pterygota</taxon>
        <taxon>Neoptera</taxon>
        <taxon>Endopterygota</taxon>
        <taxon>Diptera</taxon>
        <taxon>Brachycera</taxon>
        <taxon>Muscomorpha</taxon>
        <taxon>Hippoboscoidea</taxon>
        <taxon>Glossinidae</taxon>
        <taxon>Glossina</taxon>
    </lineage>
</organism>
<evidence type="ECO:0000313" key="2">
    <source>
        <dbReference type="EnsemblMetazoa" id="GPAI014522-PA"/>
    </source>
</evidence>
<dbReference type="Proteomes" id="UP000092445">
    <property type="component" value="Unassembled WGS sequence"/>
</dbReference>